<dbReference type="InterPro" id="IPR028082">
    <property type="entry name" value="Peripla_BP_I"/>
</dbReference>
<dbReference type="PROSITE" id="PS00041">
    <property type="entry name" value="HTH_ARAC_FAMILY_1"/>
    <property type="match status" value="1"/>
</dbReference>
<feature type="transmembrane region" description="Helical" evidence="14">
    <location>
        <begin position="339"/>
        <end position="363"/>
    </location>
</feature>
<dbReference type="PROSITE" id="PS50109">
    <property type="entry name" value="HIS_KIN"/>
    <property type="match status" value="1"/>
</dbReference>
<organism evidence="18 19">
    <name type="scientific">Plebeiibacterium sediminum</name>
    <dbReference type="NCBI Taxonomy" id="2992112"/>
    <lineage>
        <taxon>Bacteria</taxon>
        <taxon>Pseudomonadati</taxon>
        <taxon>Bacteroidota</taxon>
        <taxon>Bacteroidia</taxon>
        <taxon>Marinilabiliales</taxon>
        <taxon>Marinilabiliaceae</taxon>
        <taxon>Plebeiibacterium</taxon>
    </lineage>
</organism>
<keyword evidence="14" id="KW-0472">Membrane</keyword>
<keyword evidence="11" id="KW-0804">Transcription</keyword>
<feature type="domain" description="Histidine kinase" evidence="16">
    <location>
        <begin position="412"/>
        <end position="628"/>
    </location>
</feature>
<dbReference type="InterPro" id="IPR036890">
    <property type="entry name" value="HATPase_C_sf"/>
</dbReference>
<dbReference type="Pfam" id="PF12833">
    <property type="entry name" value="HTH_18"/>
    <property type="match status" value="1"/>
</dbReference>
<gene>
    <name evidence="18" type="ORF">OM075_14535</name>
</gene>
<dbReference type="GO" id="GO:0043565">
    <property type="term" value="F:sequence-specific DNA binding"/>
    <property type="evidence" value="ECO:0007669"/>
    <property type="project" value="InterPro"/>
</dbReference>
<evidence type="ECO:0000313" key="19">
    <source>
        <dbReference type="Proteomes" id="UP001209229"/>
    </source>
</evidence>
<dbReference type="SMART" id="SM00387">
    <property type="entry name" value="HATPase_c"/>
    <property type="match status" value="1"/>
</dbReference>
<dbReference type="InterPro" id="IPR011006">
    <property type="entry name" value="CheY-like_superfamily"/>
</dbReference>
<dbReference type="Pfam" id="PF00512">
    <property type="entry name" value="HisKA"/>
    <property type="match status" value="1"/>
</dbReference>
<evidence type="ECO:0000259" key="15">
    <source>
        <dbReference type="PROSITE" id="PS01124"/>
    </source>
</evidence>
<keyword evidence="8" id="KW-0902">Two-component regulatory system</keyword>
<evidence type="ECO:0000259" key="17">
    <source>
        <dbReference type="PROSITE" id="PS50110"/>
    </source>
</evidence>
<dbReference type="SUPFAM" id="SSF53822">
    <property type="entry name" value="Periplasmic binding protein-like I"/>
    <property type="match status" value="1"/>
</dbReference>
<comment type="caution">
    <text evidence="18">The sequence shown here is derived from an EMBL/GenBank/DDBJ whole genome shotgun (WGS) entry which is preliminary data.</text>
</comment>
<evidence type="ECO:0000256" key="8">
    <source>
        <dbReference type="ARBA" id="ARBA00023012"/>
    </source>
</evidence>
<dbReference type="Pfam" id="PF00072">
    <property type="entry name" value="Response_reg"/>
    <property type="match status" value="1"/>
</dbReference>
<dbReference type="InterPro" id="IPR004358">
    <property type="entry name" value="Sig_transdc_His_kin-like_C"/>
</dbReference>
<sequence>MHNFKFHTIYIIILILAFQLNGCIEEKSNKIIIGFSQCTSNDQWRQSMNSEMYRTASFHPELELIIKDAEGENWRQIKQIENFIEQKVDLLIISPNQSDPITDIAVSAFEKGIQTIIIDRKINSYKYSAYIGADNYEIGKNVAQYIGTLFKSPKKIIEITGLEGSSPAQERHSGFIEGLKSYSQLKLVYSEDGKWDQLNAEEITKNLIDSIDFDVVFAHNDIMALGASKIIKQNSNKNTFIIGIDALPTLGLDMVDKGIINASFLYPTGGNEAINLALKILNKQPHYKLNLLSSAIVDNSNAKVLNLQAAQLTIFQNQIEKQIQNIKDQELKYNNQKTLLNTTVISLILLVISIVALFISYLLKNKKNLELAEKSVAIQKQKDAIEAQNVQIKKMHKQIEDATQAKLTFFTNISHEIRTPLTLIKAPLTTLMQKIPKEYESFKWDLELINNNTDRLLRLINQLLDFRKTETGKLQLAVSENELMPFLKSIYNVFLPLSRQKEINFTLLTDQNDIKLYFDTNLFDKVIFNILSNAFKFTNKNGSIKIRVTSSHISKVEICITNSGEPIPEEEQKNIFTRFYQQSHHSHMGTGIGLSLSKEFIEMHKGKLTLTSSKETGNTFCIELYKGRDHFEEKNIIVTNDIINTVNTPPSYLPIDHSDEDITKQKNINILIVEDDEGLQEFLVHLLSSKFQTQLASNGQEALEIIEDNQPDIILTDVMMPVMDGLQLTKQIKNNENTNHLPIIMLTAKTQIEQKIEGVSVGADAYIEKPFNPDYLIIKIQKILESRQILKKYFQKNLSLPTFNENENTSLEEKFLQKIIAVVDKNYNDSGFGVEQLGEEIGLSRIHLYRKMKNIAGLSPSDYLNKYRLRKAATLIKQHSDSINNISFLTGFNSHAYFSKKFKEEYGFSPSEYEKRNKSSQ</sequence>
<evidence type="ECO:0000256" key="4">
    <source>
        <dbReference type="ARBA" id="ARBA00022679"/>
    </source>
</evidence>
<dbReference type="InterPro" id="IPR018062">
    <property type="entry name" value="HTH_AraC-typ_CS"/>
</dbReference>
<evidence type="ECO:0000256" key="2">
    <source>
        <dbReference type="ARBA" id="ARBA00012438"/>
    </source>
</evidence>
<dbReference type="GO" id="GO:0003700">
    <property type="term" value="F:DNA-binding transcription factor activity"/>
    <property type="evidence" value="ECO:0007669"/>
    <property type="project" value="InterPro"/>
</dbReference>
<dbReference type="SUPFAM" id="SSF55874">
    <property type="entry name" value="ATPase domain of HSP90 chaperone/DNA topoisomerase II/histidine kinase"/>
    <property type="match status" value="1"/>
</dbReference>
<name>A0AAE3M6W7_9BACT</name>
<keyword evidence="19" id="KW-1185">Reference proteome</keyword>
<dbReference type="InterPro" id="IPR009057">
    <property type="entry name" value="Homeodomain-like_sf"/>
</dbReference>
<protein>
    <recommendedName>
        <fullName evidence="2">histidine kinase</fullName>
        <ecNumber evidence="2">2.7.13.3</ecNumber>
    </recommendedName>
</protein>
<dbReference type="PROSITE" id="PS01124">
    <property type="entry name" value="HTH_ARAC_FAMILY_2"/>
    <property type="match status" value="1"/>
</dbReference>
<dbReference type="InterPro" id="IPR036097">
    <property type="entry name" value="HisK_dim/P_sf"/>
</dbReference>
<comment type="catalytic activity">
    <reaction evidence="1">
        <text>ATP + protein L-histidine = ADP + protein N-phospho-L-histidine.</text>
        <dbReference type="EC" id="2.7.13.3"/>
    </reaction>
</comment>
<feature type="domain" description="Response regulatory" evidence="17">
    <location>
        <begin position="669"/>
        <end position="784"/>
    </location>
</feature>
<keyword evidence="14" id="KW-1133">Transmembrane helix</keyword>
<evidence type="ECO:0000256" key="5">
    <source>
        <dbReference type="ARBA" id="ARBA00022741"/>
    </source>
</evidence>
<evidence type="ECO:0000256" key="7">
    <source>
        <dbReference type="ARBA" id="ARBA00022840"/>
    </source>
</evidence>
<dbReference type="InterPro" id="IPR001789">
    <property type="entry name" value="Sig_transdc_resp-reg_receiver"/>
</dbReference>
<dbReference type="InterPro" id="IPR018060">
    <property type="entry name" value="HTH_AraC"/>
</dbReference>
<dbReference type="EMBL" id="JAPDPJ010000034">
    <property type="protein sequence ID" value="MCW3787690.1"/>
    <property type="molecule type" value="Genomic_DNA"/>
</dbReference>
<dbReference type="InterPro" id="IPR025997">
    <property type="entry name" value="SBP_2_dom"/>
</dbReference>
<feature type="modified residue" description="4-aspartylphosphate" evidence="12">
    <location>
        <position position="717"/>
    </location>
</feature>
<evidence type="ECO:0000256" key="6">
    <source>
        <dbReference type="ARBA" id="ARBA00022777"/>
    </source>
</evidence>
<dbReference type="InterPro" id="IPR005467">
    <property type="entry name" value="His_kinase_dom"/>
</dbReference>
<evidence type="ECO:0000256" key="1">
    <source>
        <dbReference type="ARBA" id="ARBA00000085"/>
    </source>
</evidence>
<dbReference type="PROSITE" id="PS50110">
    <property type="entry name" value="RESPONSE_REGULATORY"/>
    <property type="match status" value="1"/>
</dbReference>
<keyword evidence="4" id="KW-0808">Transferase</keyword>
<dbReference type="Proteomes" id="UP001209229">
    <property type="component" value="Unassembled WGS sequence"/>
</dbReference>
<dbReference type="SMART" id="SM00448">
    <property type="entry name" value="REC"/>
    <property type="match status" value="1"/>
</dbReference>
<dbReference type="Gene3D" id="3.30.565.10">
    <property type="entry name" value="Histidine kinase-like ATPase, C-terminal domain"/>
    <property type="match status" value="1"/>
</dbReference>
<evidence type="ECO:0000256" key="11">
    <source>
        <dbReference type="ARBA" id="ARBA00023163"/>
    </source>
</evidence>
<proteinExistence type="predicted"/>
<keyword evidence="6" id="KW-0418">Kinase</keyword>
<dbReference type="InterPro" id="IPR003661">
    <property type="entry name" value="HisK_dim/P_dom"/>
</dbReference>
<evidence type="ECO:0000256" key="3">
    <source>
        <dbReference type="ARBA" id="ARBA00022553"/>
    </source>
</evidence>
<evidence type="ECO:0000256" key="14">
    <source>
        <dbReference type="SAM" id="Phobius"/>
    </source>
</evidence>
<evidence type="ECO:0000313" key="18">
    <source>
        <dbReference type="EMBL" id="MCW3787690.1"/>
    </source>
</evidence>
<dbReference type="GO" id="GO:0005524">
    <property type="term" value="F:ATP binding"/>
    <property type="evidence" value="ECO:0007669"/>
    <property type="project" value="UniProtKB-KW"/>
</dbReference>
<dbReference type="GO" id="GO:0000155">
    <property type="term" value="F:phosphorelay sensor kinase activity"/>
    <property type="evidence" value="ECO:0007669"/>
    <property type="project" value="InterPro"/>
</dbReference>
<dbReference type="PRINTS" id="PR00344">
    <property type="entry name" value="BCTRLSENSOR"/>
</dbReference>
<dbReference type="Gene3D" id="1.10.287.130">
    <property type="match status" value="1"/>
</dbReference>
<dbReference type="CDD" id="cd17574">
    <property type="entry name" value="REC_OmpR"/>
    <property type="match status" value="1"/>
</dbReference>
<dbReference type="SUPFAM" id="SSF47384">
    <property type="entry name" value="Homodimeric domain of signal transducing histidine kinase"/>
    <property type="match status" value="1"/>
</dbReference>
<evidence type="ECO:0000259" key="16">
    <source>
        <dbReference type="PROSITE" id="PS50109"/>
    </source>
</evidence>
<dbReference type="FunFam" id="3.30.565.10:FF:000037">
    <property type="entry name" value="Hybrid sensor histidine kinase/response regulator"/>
    <property type="match status" value="1"/>
</dbReference>
<dbReference type="Pfam" id="PF13407">
    <property type="entry name" value="Peripla_BP_4"/>
    <property type="match status" value="1"/>
</dbReference>
<keyword evidence="5" id="KW-0547">Nucleotide-binding</keyword>
<dbReference type="Gene3D" id="1.10.10.60">
    <property type="entry name" value="Homeodomain-like"/>
    <property type="match status" value="2"/>
</dbReference>
<evidence type="ECO:0000256" key="10">
    <source>
        <dbReference type="ARBA" id="ARBA00023125"/>
    </source>
</evidence>
<keyword evidence="13" id="KW-0175">Coiled coil</keyword>
<dbReference type="RefSeq" id="WP_301191255.1">
    <property type="nucleotide sequence ID" value="NZ_JAPDPJ010000034.1"/>
</dbReference>
<evidence type="ECO:0000256" key="13">
    <source>
        <dbReference type="SAM" id="Coils"/>
    </source>
</evidence>
<feature type="coiled-coil region" evidence="13">
    <location>
        <begin position="378"/>
        <end position="405"/>
    </location>
</feature>
<reference evidence="18" key="1">
    <citation type="submission" date="2022-10" db="EMBL/GenBank/DDBJ databases">
        <authorList>
            <person name="Yu W.X."/>
        </authorList>
    </citation>
    <scope>NUCLEOTIDE SEQUENCE</scope>
    <source>
        <strain evidence="18">AAT</strain>
    </source>
</reference>
<dbReference type="CDD" id="cd00082">
    <property type="entry name" value="HisKA"/>
    <property type="match status" value="1"/>
</dbReference>
<dbReference type="SMART" id="SM00388">
    <property type="entry name" value="HisKA"/>
    <property type="match status" value="1"/>
</dbReference>
<accession>A0AAE3M6W7</accession>
<dbReference type="SUPFAM" id="SSF52172">
    <property type="entry name" value="CheY-like"/>
    <property type="match status" value="1"/>
</dbReference>
<evidence type="ECO:0000256" key="12">
    <source>
        <dbReference type="PROSITE-ProRule" id="PRU00169"/>
    </source>
</evidence>
<feature type="domain" description="HTH araC/xylS-type" evidence="15">
    <location>
        <begin position="817"/>
        <end position="916"/>
    </location>
</feature>
<keyword evidence="14" id="KW-0812">Transmembrane</keyword>
<keyword evidence="3 12" id="KW-0597">Phosphoprotein</keyword>
<dbReference type="SUPFAM" id="SSF46689">
    <property type="entry name" value="Homeodomain-like"/>
    <property type="match status" value="1"/>
</dbReference>
<keyword evidence="7" id="KW-0067">ATP-binding</keyword>
<evidence type="ECO:0000256" key="9">
    <source>
        <dbReference type="ARBA" id="ARBA00023015"/>
    </source>
</evidence>
<dbReference type="CDD" id="cd06308">
    <property type="entry name" value="PBP1_sensor_kinase-like"/>
    <property type="match status" value="1"/>
</dbReference>
<dbReference type="PANTHER" id="PTHR43547">
    <property type="entry name" value="TWO-COMPONENT HISTIDINE KINASE"/>
    <property type="match status" value="1"/>
</dbReference>
<dbReference type="InterPro" id="IPR003594">
    <property type="entry name" value="HATPase_dom"/>
</dbReference>
<dbReference type="Pfam" id="PF02518">
    <property type="entry name" value="HATPase_c"/>
    <property type="match status" value="1"/>
</dbReference>
<dbReference type="Gene3D" id="3.40.50.2300">
    <property type="match status" value="3"/>
</dbReference>
<dbReference type="FunFam" id="1.10.287.130:FF:000045">
    <property type="entry name" value="Two-component system sensor histidine kinase/response regulator"/>
    <property type="match status" value="1"/>
</dbReference>
<dbReference type="SMART" id="SM00342">
    <property type="entry name" value="HTH_ARAC"/>
    <property type="match status" value="1"/>
</dbReference>
<keyword evidence="9" id="KW-0805">Transcription regulation</keyword>
<dbReference type="PANTHER" id="PTHR43547:SF2">
    <property type="entry name" value="HYBRID SIGNAL TRANSDUCTION HISTIDINE KINASE C"/>
    <property type="match status" value="1"/>
</dbReference>
<dbReference type="AlphaFoldDB" id="A0AAE3M6W7"/>
<keyword evidence="10" id="KW-0238">DNA-binding</keyword>
<dbReference type="EC" id="2.7.13.3" evidence="2"/>